<keyword evidence="4 6" id="KW-1133">Transmembrane helix</keyword>
<dbReference type="Proteomes" id="UP000553193">
    <property type="component" value="Unassembled WGS sequence"/>
</dbReference>
<feature type="transmembrane region" description="Helical" evidence="6">
    <location>
        <begin position="414"/>
        <end position="437"/>
    </location>
</feature>
<dbReference type="PROSITE" id="PS50156">
    <property type="entry name" value="SSD"/>
    <property type="match status" value="1"/>
</dbReference>
<feature type="transmembrane region" description="Helical" evidence="6">
    <location>
        <begin position="781"/>
        <end position="804"/>
    </location>
</feature>
<gene>
    <name evidence="8" type="ORF">GGQ83_000079</name>
</gene>
<feature type="transmembrane region" description="Helical" evidence="6">
    <location>
        <begin position="726"/>
        <end position="747"/>
    </location>
</feature>
<dbReference type="InterPro" id="IPR000731">
    <property type="entry name" value="SSD"/>
</dbReference>
<dbReference type="InterPro" id="IPR017841">
    <property type="entry name" value="Hopanoid_biosynth_HpnN"/>
</dbReference>
<dbReference type="EMBL" id="JACIDJ010000001">
    <property type="protein sequence ID" value="MBB3896653.1"/>
    <property type="molecule type" value="Genomic_DNA"/>
</dbReference>
<feature type="transmembrane region" description="Helical" evidence="6">
    <location>
        <begin position="312"/>
        <end position="333"/>
    </location>
</feature>
<feature type="transmembrane region" description="Helical" evidence="6">
    <location>
        <begin position="286"/>
        <end position="305"/>
    </location>
</feature>
<dbReference type="GO" id="GO:0005886">
    <property type="term" value="C:plasma membrane"/>
    <property type="evidence" value="ECO:0007669"/>
    <property type="project" value="UniProtKB-SubCell"/>
</dbReference>
<keyword evidence="3 6" id="KW-0812">Transmembrane</keyword>
<evidence type="ECO:0000259" key="7">
    <source>
        <dbReference type="PROSITE" id="PS50156"/>
    </source>
</evidence>
<feature type="transmembrane region" description="Helical" evidence="6">
    <location>
        <begin position="754"/>
        <end position="775"/>
    </location>
</feature>
<dbReference type="AlphaFoldDB" id="A0A840A832"/>
<feature type="transmembrane region" description="Helical" evidence="6">
    <location>
        <begin position="463"/>
        <end position="484"/>
    </location>
</feature>
<evidence type="ECO:0000256" key="2">
    <source>
        <dbReference type="ARBA" id="ARBA00022475"/>
    </source>
</evidence>
<comment type="caution">
    <text evidence="8">The sequence shown here is derived from an EMBL/GenBank/DDBJ whole genome shotgun (WGS) entry which is preliminary data.</text>
</comment>
<evidence type="ECO:0000256" key="5">
    <source>
        <dbReference type="ARBA" id="ARBA00023136"/>
    </source>
</evidence>
<organism evidence="8 9">
    <name type="scientific">Roseococcus suduntuyensis</name>
    <dbReference type="NCBI Taxonomy" id="455361"/>
    <lineage>
        <taxon>Bacteria</taxon>
        <taxon>Pseudomonadati</taxon>
        <taxon>Pseudomonadota</taxon>
        <taxon>Alphaproteobacteria</taxon>
        <taxon>Acetobacterales</taxon>
        <taxon>Roseomonadaceae</taxon>
        <taxon>Roseococcus</taxon>
    </lineage>
</organism>
<sequence>MSLPPQPSPPGALLGRLVVALVGRSVRWPVATLLLCAVVTVFAAWLTVTRFTLDSDVSKLFPDDLGWRVSERTLAEAFPERTDLVVAVLDGPDAGRLDRAAEALSERLRAQPQLFRTVRRPDAGEFWDRHGLLFLPEAEVAAVAERLIEGQALLGTIAADPSLRGLAEISRLMAEGLARGEAEPDRVAGPLHALAAAADAATRNDVAPPDWRALMTGQAPRPSELRRFVMIQPTLDYAQLSAGAAASEVIREEARMLGLAEQGMRLRLTGPVPMGDEEFATVADGAVLTGVLSFVLVGILLWMALRSWRLIWPLLALTVVGIFWTAAFGLLAVGSFNPLSIAFAVMFIGLGNDFGTQYAVQFRAESARLGQVRPALIEAARVAGPGMTLATLAIGLSFFAFIPTDYRGVAELGLIAGAGMFIGWLLAMTMLPALMLLARPGREMREVGYPALRPVDQWLSRHARLAGTLALLLALFCAGASYWLRFDTNPINLRDPQAESVSTWRDLAQDPDTDPNTLEILAPDMEAAQALAARLDALPEVARATTLADFIPEGQEAKLFLIEDAAMLLGPALAPTPREPPTEAETIAALREAALALAALRGTGPVAADARALAIAYNRLADGLPAGREALAEATLPGLTDTLRRVRLLLSAGPVTLDTLPEALRRDWITATGQARIEIAPTPNTGGGEGDETTQLRRFARAVQAVAPDATGLAISAVESSATIQGAFILSGVIAMTVVVLLLWVALRSLKLSVLAVAPLALAGLLTMAHCALLGPDLNLANIIALPLLFGMGVAYDIYFVTAWQQGRRDLLASPLNRAVIYSAVTNAAAFGALMVSPHPGTASMGVVLSISLVYSLACVMLVLPPLLKLFATPTERAHMERP</sequence>
<keyword evidence="5 6" id="KW-0472">Membrane</keyword>
<dbReference type="RefSeq" id="WP_184381621.1">
    <property type="nucleotide sequence ID" value="NZ_JACIDJ010000001.1"/>
</dbReference>
<dbReference type="PANTHER" id="PTHR33406:SF13">
    <property type="entry name" value="MEMBRANE PROTEIN YDFJ"/>
    <property type="match status" value="1"/>
</dbReference>
<dbReference type="NCBIfam" id="TIGR03480">
    <property type="entry name" value="HpnN"/>
    <property type="match status" value="1"/>
</dbReference>
<protein>
    <recommendedName>
        <fullName evidence="7">SSD domain-containing protein</fullName>
    </recommendedName>
</protein>
<dbReference type="InterPro" id="IPR050545">
    <property type="entry name" value="Mycobact_MmpL"/>
</dbReference>
<feature type="transmembrane region" description="Helical" evidence="6">
    <location>
        <begin position="848"/>
        <end position="872"/>
    </location>
</feature>
<evidence type="ECO:0000313" key="8">
    <source>
        <dbReference type="EMBL" id="MBB3896653.1"/>
    </source>
</evidence>
<evidence type="ECO:0000256" key="4">
    <source>
        <dbReference type="ARBA" id="ARBA00022989"/>
    </source>
</evidence>
<keyword evidence="9" id="KW-1185">Reference proteome</keyword>
<feature type="transmembrane region" description="Helical" evidence="6">
    <location>
        <begin position="380"/>
        <end position="402"/>
    </location>
</feature>
<dbReference type="SUPFAM" id="SSF82866">
    <property type="entry name" value="Multidrug efflux transporter AcrB transmembrane domain"/>
    <property type="match status" value="2"/>
</dbReference>
<feature type="domain" description="SSD" evidence="7">
    <location>
        <begin position="341"/>
        <end position="437"/>
    </location>
</feature>
<evidence type="ECO:0000256" key="1">
    <source>
        <dbReference type="ARBA" id="ARBA00004651"/>
    </source>
</evidence>
<feature type="transmembrane region" description="Helical" evidence="6">
    <location>
        <begin position="816"/>
        <end position="836"/>
    </location>
</feature>
<evidence type="ECO:0000313" key="9">
    <source>
        <dbReference type="Proteomes" id="UP000553193"/>
    </source>
</evidence>
<name>A0A840A832_9PROT</name>
<dbReference type="Pfam" id="PF03176">
    <property type="entry name" value="MMPL"/>
    <property type="match status" value="2"/>
</dbReference>
<dbReference type="Gene3D" id="1.20.1640.10">
    <property type="entry name" value="Multidrug efflux transporter AcrB transmembrane domain"/>
    <property type="match status" value="2"/>
</dbReference>
<evidence type="ECO:0000256" key="3">
    <source>
        <dbReference type="ARBA" id="ARBA00022692"/>
    </source>
</evidence>
<accession>A0A840A832</accession>
<reference evidence="8 9" key="1">
    <citation type="submission" date="2020-08" db="EMBL/GenBank/DDBJ databases">
        <title>Genomic Encyclopedia of Type Strains, Phase IV (KMG-IV): sequencing the most valuable type-strain genomes for metagenomic binning, comparative biology and taxonomic classification.</title>
        <authorList>
            <person name="Goeker M."/>
        </authorList>
    </citation>
    <scope>NUCLEOTIDE SEQUENCE [LARGE SCALE GENOMIC DNA]</scope>
    <source>
        <strain evidence="8 9">DSM 19979</strain>
    </source>
</reference>
<keyword evidence="2" id="KW-1003">Cell membrane</keyword>
<dbReference type="InterPro" id="IPR004869">
    <property type="entry name" value="MMPL_dom"/>
</dbReference>
<comment type="subcellular location">
    <subcellularLocation>
        <location evidence="1">Cell membrane</location>
        <topology evidence="1">Multi-pass membrane protein</topology>
    </subcellularLocation>
</comment>
<evidence type="ECO:0000256" key="6">
    <source>
        <dbReference type="SAM" id="Phobius"/>
    </source>
</evidence>
<dbReference type="PANTHER" id="PTHR33406">
    <property type="entry name" value="MEMBRANE PROTEIN MJ1562-RELATED"/>
    <property type="match status" value="1"/>
</dbReference>
<proteinExistence type="predicted"/>
<feature type="transmembrane region" description="Helical" evidence="6">
    <location>
        <begin position="339"/>
        <end position="360"/>
    </location>
</feature>